<feature type="compositionally biased region" description="Low complexity" evidence="1">
    <location>
        <begin position="7"/>
        <end position="22"/>
    </location>
</feature>
<evidence type="ECO:0000313" key="3">
    <source>
        <dbReference type="Proteomes" id="UP001164743"/>
    </source>
</evidence>
<gene>
    <name evidence="2" type="ORF">PtA15_7A46</name>
</gene>
<sequence length="69" mass="7192">MSENSTANPPGEGAPNGGASNANKDESWITRLVDVLVPRFQTAGGDSAMQTDVGGKLIHTPTIPIRVVF</sequence>
<dbReference type="EMBL" id="CP110427">
    <property type="protein sequence ID" value="WAQ86320.1"/>
    <property type="molecule type" value="Genomic_DNA"/>
</dbReference>
<evidence type="ECO:0000256" key="1">
    <source>
        <dbReference type="SAM" id="MobiDB-lite"/>
    </source>
</evidence>
<evidence type="ECO:0000313" key="2">
    <source>
        <dbReference type="EMBL" id="WAQ86320.1"/>
    </source>
</evidence>
<organism evidence="2 3">
    <name type="scientific">Puccinia triticina</name>
    <dbReference type="NCBI Taxonomy" id="208348"/>
    <lineage>
        <taxon>Eukaryota</taxon>
        <taxon>Fungi</taxon>
        <taxon>Dikarya</taxon>
        <taxon>Basidiomycota</taxon>
        <taxon>Pucciniomycotina</taxon>
        <taxon>Pucciniomycetes</taxon>
        <taxon>Pucciniales</taxon>
        <taxon>Pucciniaceae</taxon>
        <taxon>Puccinia</taxon>
    </lineage>
</organism>
<proteinExistence type="predicted"/>
<accession>A0ABY7CML8</accession>
<keyword evidence="3" id="KW-1185">Reference proteome</keyword>
<feature type="region of interest" description="Disordered" evidence="1">
    <location>
        <begin position="1"/>
        <end position="25"/>
    </location>
</feature>
<name>A0ABY7CML8_9BASI</name>
<dbReference type="GeneID" id="77811963"/>
<protein>
    <submittedName>
        <fullName evidence="2">Uncharacterized protein</fullName>
    </submittedName>
</protein>
<dbReference type="Proteomes" id="UP001164743">
    <property type="component" value="Chromosome 7A"/>
</dbReference>
<dbReference type="RefSeq" id="XP_053021875.1">
    <property type="nucleotide sequence ID" value="XM_053171079.1"/>
</dbReference>
<reference evidence="2" key="1">
    <citation type="submission" date="2022-10" db="EMBL/GenBank/DDBJ databases">
        <title>Puccinia triticina Genome sequencing and assembly.</title>
        <authorList>
            <person name="Li C."/>
        </authorList>
    </citation>
    <scope>NUCLEOTIDE SEQUENCE</scope>
    <source>
        <strain evidence="2">Pt15</strain>
    </source>
</reference>